<reference evidence="2" key="1">
    <citation type="journal article" date="2008" name="Proc. Natl. Acad. Sci. U.S.A.">
        <title>Complete genome of the uncultured termite group 1 bacteria in a single host protist cell.</title>
        <authorList>
            <person name="Hongoh Y."/>
            <person name="Sharma V.K."/>
            <person name="Prakash T."/>
            <person name="Noda S."/>
            <person name="Taylor T.D."/>
            <person name="Kudo T."/>
            <person name="Sakaki Y."/>
            <person name="Toyoda A."/>
            <person name="Hattori M."/>
            <person name="Ohkuma M."/>
        </authorList>
    </citation>
    <scope>NUCLEOTIDE SEQUENCE [LARGE SCALE GENOMIC DNA]</scope>
    <source>
        <strain evidence="2">Rs-D17 genomovar Ri2008</strain>
    </source>
</reference>
<proteinExistence type="predicted"/>
<gene>
    <name evidence="1" type="ordered locus">TGRD_444</name>
</gene>
<name>A0ACA8KPE7_ENDTX</name>
<organism evidence="1 2">
    <name type="scientific">Endomicrobium trichonymphae</name>
    <dbReference type="NCBI Taxonomy" id="1408204"/>
    <lineage>
        <taxon>Bacteria</taxon>
        <taxon>Pseudomonadati</taxon>
        <taxon>Elusimicrobiota</taxon>
        <taxon>Endomicrobiia</taxon>
        <taxon>Endomicrobiales</taxon>
        <taxon>Endomicrobiaceae</taxon>
        <taxon>Candidatus Endomicrobiellum</taxon>
    </lineage>
</organism>
<evidence type="ECO:0000313" key="1">
    <source>
        <dbReference type="EMBL" id="BAG13931.2"/>
    </source>
</evidence>
<accession>A0ACA8KPE7</accession>
<keyword evidence="2" id="KW-1185">Reference proteome</keyword>
<dbReference type="EMBL" id="AP009510">
    <property type="protein sequence ID" value="BAG13931.2"/>
    <property type="molecule type" value="Genomic_DNA"/>
</dbReference>
<protein>
    <submittedName>
        <fullName evidence="1">Undecaprenyl-diphosphatase</fullName>
    </submittedName>
</protein>
<sequence>MNYKLWFWVVNIVSTVLRFLVTSKIDITIDEVYRHLDLFYFDHSPITAYLTKASILIFGNNELAVRFPTALIFFFICWIFFICTKKLYNERTAFTGVLLLNILPAFSLWGFTITLLNSLFAFFWISTLLVFIILIETDNKNYWYLLGIITGFTMLSGYNNALISFSVFTPLILLPSHRYWFKRKEPYLALIISALIFLPVIIWNIGNNSLSHSTGILPPKFSLTLLETSLAVQACYYISTFLFLIFITAALLCVKEVYQKKDRAAIIIACFSFPAFFPIKGIAVFNEILPHWTTATGYLVLSIYAVHLTLKFWHIKWFRVYSYAAWGFALFTLITVSMHTYPTEKFLPTNQRHVISEPEKIYIKNEFHNWENTVRIMNLKEKPFIFMYKSYPASKFVSSDNNDAYGIRQKYLNSHTADVLKPEKDLRQKLIEFDHSVFKFINSNLKSKFLDFYISLISYCDSTYFNLSFFVILIISIGILWNNKKERFWTALIFLASVVAIGAVITFFLKYYFERPRPLKVLGDKNVNTFFEKLYFNAFPSGHAQIAFSICTFMFIVVKKYWYWYLILALGVSFERIYAGSHFPFDVLVGAIIGIIFSYATVALFRKYFKI</sequence>
<evidence type="ECO:0000313" key="2">
    <source>
        <dbReference type="Proteomes" id="UP000001691"/>
    </source>
</evidence>
<dbReference type="Proteomes" id="UP000001691">
    <property type="component" value="Chromosome"/>
</dbReference>